<reference evidence="2 4" key="2">
    <citation type="submission" date="2016-10" db="EMBL/GenBank/DDBJ databases">
        <authorList>
            <person name="Varghese N."/>
            <person name="Submissions S."/>
        </authorList>
    </citation>
    <scope>NUCLEOTIDE SEQUENCE [LARGE SCALE GENOMIC DNA]</scope>
    <source>
        <strain evidence="2 4">DSW-5</strain>
    </source>
</reference>
<dbReference type="InterPro" id="IPR024185">
    <property type="entry name" value="FTHF_cligase-like_sf"/>
</dbReference>
<gene>
    <name evidence="1" type="ORF">I602_367</name>
    <name evidence="2" type="ORF">SAMN05444353_1418</name>
</gene>
<name>A0A0N0CER4_9FLAO</name>
<organism evidence="1 3">
    <name type="scientific">Polaribacter dokdonensis DSW-5</name>
    <dbReference type="NCBI Taxonomy" id="1300348"/>
    <lineage>
        <taxon>Bacteria</taxon>
        <taxon>Pseudomonadati</taxon>
        <taxon>Bacteroidota</taxon>
        <taxon>Flavobacteriia</taxon>
        <taxon>Flavobacteriales</taxon>
        <taxon>Flavobacteriaceae</taxon>
    </lineage>
</organism>
<evidence type="ECO:0000313" key="3">
    <source>
        <dbReference type="Proteomes" id="UP000037716"/>
    </source>
</evidence>
<dbReference type="PATRIC" id="fig|1300348.6.peg.367"/>
<sequence>MDFLKKLFNIPSKEDKQIQNQEVNLSLDDLFVHNFVNKGGKFLYCTSEADVKTNFANILTENNWKSVQLLNTKLKSVINQKEVTIDSKLNSEAPIFTTCEHLIADKGDVLFSSNQLKSTRLKEFTNNFIVYATTSQLVKDTGQGLTGIKTKYVNNLPTNISSIKNYNTQNVDDNFLNYGNNNSKNLYLLLFEDL</sequence>
<dbReference type="RefSeq" id="WP_053973070.1">
    <property type="nucleotide sequence ID" value="NZ_FNUE01000001.1"/>
</dbReference>
<dbReference type="Gene3D" id="3.40.50.10420">
    <property type="entry name" value="NagB/RpiA/CoA transferase-like"/>
    <property type="match status" value="1"/>
</dbReference>
<protein>
    <submittedName>
        <fullName evidence="1">Lactate utilization protein B/C</fullName>
    </submittedName>
</protein>
<dbReference type="InterPro" id="IPR037171">
    <property type="entry name" value="NagB/RpiA_transferase-like"/>
</dbReference>
<dbReference type="Proteomes" id="UP000037716">
    <property type="component" value="Unassembled WGS sequence"/>
</dbReference>
<comment type="caution">
    <text evidence="1">The sequence shown here is derived from an EMBL/GenBank/DDBJ whole genome shotgun (WGS) entry which is preliminary data.</text>
</comment>
<proteinExistence type="predicted"/>
<evidence type="ECO:0000313" key="4">
    <source>
        <dbReference type="Proteomes" id="UP000183071"/>
    </source>
</evidence>
<dbReference type="AlphaFoldDB" id="A0A0N0CER4"/>
<dbReference type="STRING" id="1300348.I602_367"/>
<accession>A0A0N0CER4</accession>
<dbReference type="EMBL" id="FNUE01000001">
    <property type="protein sequence ID" value="SEE25588.1"/>
    <property type="molecule type" value="Genomic_DNA"/>
</dbReference>
<dbReference type="Proteomes" id="UP000183071">
    <property type="component" value="Unassembled WGS sequence"/>
</dbReference>
<dbReference type="EMBL" id="LGBR01000001">
    <property type="protein sequence ID" value="KOY50807.1"/>
    <property type="molecule type" value="Genomic_DNA"/>
</dbReference>
<dbReference type="SUPFAM" id="SSF100950">
    <property type="entry name" value="NagB/RpiA/CoA transferase-like"/>
    <property type="match status" value="1"/>
</dbReference>
<keyword evidence="4" id="KW-1185">Reference proteome</keyword>
<reference evidence="1 3" key="1">
    <citation type="submission" date="2015-07" db="EMBL/GenBank/DDBJ databases">
        <title>Genome of Polaribacter dokdonenesis DSW-5, isolated from seawater off Dokdo in Korea.</title>
        <authorList>
            <person name="Yoon K."/>
            <person name="Song J.Y."/>
            <person name="Kim J.F."/>
        </authorList>
    </citation>
    <scope>NUCLEOTIDE SEQUENCE [LARGE SCALE GENOMIC DNA]</scope>
    <source>
        <strain evidence="1 3">DSW-5</strain>
    </source>
</reference>
<evidence type="ECO:0000313" key="1">
    <source>
        <dbReference type="EMBL" id="KOY50807.1"/>
    </source>
</evidence>
<dbReference type="OrthoDB" id="1425114at2"/>
<evidence type="ECO:0000313" key="2">
    <source>
        <dbReference type="EMBL" id="SEE25588.1"/>
    </source>
</evidence>